<dbReference type="InterPro" id="IPR016985">
    <property type="entry name" value="UCP031890_Tim44-rel"/>
</dbReference>
<protein>
    <submittedName>
        <fullName evidence="7">Transporter</fullName>
    </submittedName>
</protein>
<keyword evidence="8" id="KW-1185">Reference proteome</keyword>
<dbReference type="PATRIC" id="fig|631454.5.peg.1369"/>
<evidence type="ECO:0000259" key="6">
    <source>
        <dbReference type="SMART" id="SM00978"/>
    </source>
</evidence>
<feature type="compositionally biased region" description="Basic and acidic residues" evidence="5">
    <location>
        <begin position="62"/>
        <end position="74"/>
    </location>
</feature>
<feature type="domain" description="Tim44-like" evidence="6">
    <location>
        <begin position="88"/>
        <end position="234"/>
    </location>
</feature>
<dbReference type="PIRSF" id="PIRSF031890">
    <property type="entry name" value="UCP031890_transporter_Tim44"/>
    <property type="match status" value="1"/>
</dbReference>
<dbReference type="InterPro" id="IPR039544">
    <property type="entry name" value="Tim44-like"/>
</dbReference>
<dbReference type="GO" id="GO:0030150">
    <property type="term" value="P:protein import into mitochondrial matrix"/>
    <property type="evidence" value="ECO:0007669"/>
    <property type="project" value="TreeGrafter"/>
</dbReference>
<organism evidence="7 8">
    <name type="scientific">Lutibaculum baratangense AMV1</name>
    <dbReference type="NCBI Taxonomy" id="631454"/>
    <lineage>
        <taxon>Bacteria</taxon>
        <taxon>Pseudomonadati</taxon>
        <taxon>Pseudomonadota</taxon>
        <taxon>Alphaproteobacteria</taxon>
        <taxon>Hyphomicrobiales</taxon>
        <taxon>Tepidamorphaceae</taxon>
        <taxon>Lutibaculum</taxon>
    </lineage>
</organism>
<dbReference type="NCBIfam" id="NF033779">
    <property type="entry name" value="Tim44_TimA_adap"/>
    <property type="match status" value="1"/>
</dbReference>
<comment type="subcellular location">
    <subcellularLocation>
        <location evidence="1">Membrane</location>
    </subcellularLocation>
</comment>
<dbReference type="Pfam" id="PF04280">
    <property type="entry name" value="Tim44"/>
    <property type="match status" value="1"/>
</dbReference>
<dbReference type="PANTHER" id="PTHR10721:SF1">
    <property type="entry name" value="MITOCHONDRIAL IMPORT INNER MEMBRANE TRANSLOCASE SUBUNIT TIM44"/>
    <property type="match status" value="1"/>
</dbReference>
<proteinExistence type="inferred from homology"/>
<dbReference type="GO" id="GO:0051087">
    <property type="term" value="F:protein-folding chaperone binding"/>
    <property type="evidence" value="ECO:0007669"/>
    <property type="project" value="TreeGrafter"/>
</dbReference>
<evidence type="ECO:0000256" key="5">
    <source>
        <dbReference type="SAM" id="MobiDB-lite"/>
    </source>
</evidence>
<evidence type="ECO:0000256" key="4">
    <source>
        <dbReference type="ARBA" id="ARBA00023136"/>
    </source>
</evidence>
<dbReference type="GO" id="GO:0016020">
    <property type="term" value="C:membrane"/>
    <property type="evidence" value="ECO:0007669"/>
    <property type="project" value="UniProtKB-SubCell"/>
</dbReference>
<dbReference type="OrthoDB" id="9798618at2"/>
<dbReference type="EMBL" id="AWXZ01000017">
    <property type="protein sequence ID" value="ESR26049.1"/>
    <property type="molecule type" value="Genomic_DNA"/>
</dbReference>
<reference evidence="7 8" key="1">
    <citation type="journal article" date="2014" name="Genome Announc.">
        <title>Draft Genome Sequence of Lutibaculum baratangense Strain AMV1T, Isolated from a Mud Volcano in Andamans, India.</title>
        <authorList>
            <person name="Singh A."/>
            <person name="Sreenivas A."/>
            <person name="Sathyanarayana Reddy G."/>
            <person name="Pinnaka A.K."/>
            <person name="Shivaji S."/>
        </authorList>
    </citation>
    <scope>NUCLEOTIDE SEQUENCE [LARGE SCALE GENOMIC DNA]</scope>
    <source>
        <strain evidence="7 8">AMV1</strain>
    </source>
</reference>
<dbReference type="RefSeq" id="WP_023431529.1">
    <property type="nucleotide sequence ID" value="NZ_AWXZ01000017.1"/>
</dbReference>
<dbReference type="PANTHER" id="PTHR10721">
    <property type="entry name" value="MITOCHONDRIAL IMPORT INNER MEMBRANE TRANSLOCASE SUBUNIT TIM44"/>
    <property type="match status" value="1"/>
</dbReference>
<dbReference type="Proteomes" id="UP000017819">
    <property type="component" value="Unassembled WGS sequence"/>
</dbReference>
<keyword evidence="4" id="KW-0472">Membrane</keyword>
<name>V4RL69_9HYPH</name>
<gene>
    <name evidence="7" type="ORF">N177_1384</name>
</gene>
<feature type="region of interest" description="Disordered" evidence="5">
    <location>
        <begin position="32"/>
        <end position="74"/>
    </location>
</feature>
<dbReference type="AlphaFoldDB" id="V4RL69"/>
<dbReference type="SMART" id="SM00978">
    <property type="entry name" value="Tim44"/>
    <property type="match status" value="1"/>
</dbReference>
<dbReference type="eggNOG" id="COG4395">
    <property type="taxonomic scope" value="Bacteria"/>
</dbReference>
<accession>V4RL69</accession>
<evidence type="ECO:0000256" key="2">
    <source>
        <dbReference type="ARBA" id="ARBA00009597"/>
    </source>
</evidence>
<evidence type="ECO:0000256" key="1">
    <source>
        <dbReference type="ARBA" id="ARBA00004370"/>
    </source>
</evidence>
<dbReference type="SUPFAM" id="SSF54427">
    <property type="entry name" value="NTF2-like"/>
    <property type="match status" value="1"/>
</dbReference>
<dbReference type="STRING" id="631454.N177_1384"/>
<sequence>MNGFFDIYTLLFLVLAVVVFLRLRSVLGRRTGQERPPFDPYSRTSEAPASNDKVVTLPQRQGDTRPASRDAAAARHDWGEFAPAGTPLAKGFDAIHAADRTFDPKGFLQGAGAAYEMIVTAFAEGDRKTLKNLLSPEVYENFERAITDRESRGETMSSSFVGIDKAEIKDAGVSGRDAFVTVRFVSELVTVTRDRDGEIIAGDPKRVDETVDVWTFARDTSSRDPNWRLVETSSAD</sequence>
<dbReference type="Gene3D" id="3.10.450.240">
    <property type="match status" value="1"/>
</dbReference>
<dbReference type="InterPro" id="IPR032710">
    <property type="entry name" value="NTF2-like_dom_sf"/>
</dbReference>
<comment type="caution">
    <text evidence="7">The sequence shown here is derived from an EMBL/GenBank/DDBJ whole genome shotgun (WGS) entry which is preliminary data.</text>
</comment>
<keyword evidence="3" id="KW-0809">Transit peptide</keyword>
<evidence type="ECO:0000256" key="3">
    <source>
        <dbReference type="ARBA" id="ARBA00022946"/>
    </source>
</evidence>
<evidence type="ECO:0000313" key="8">
    <source>
        <dbReference type="Proteomes" id="UP000017819"/>
    </source>
</evidence>
<evidence type="ECO:0000313" key="7">
    <source>
        <dbReference type="EMBL" id="ESR26049.1"/>
    </source>
</evidence>
<dbReference type="InterPro" id="IPR007379">
    <property type="entry name" value="Tim44-like_dom"/>
</dbReference>
<comment type="similarity">
    <text evidence="2">Belongs to the Tim44 family.</text>
</comment>